<evidence type="ECO:0000256" key="4">
    <source>
        <dbReference type="ARBA" id="ARBA00012085"/>
    </source>
</evidence>
<dbReference type="UniPathway" id="UPA00136">
    <property type="reaction ID" value="UER00202"/>
</dbReference>
<evidence type="ECO:0000313" key="10">
    <source>
        <dbReference type="EMBL" id="EDW13575.2"/>
    </source>
</evidence>
<accession>B4KJJ5</accession>
<dbReference type="CDD" id="cd00614">
    <property type="entry name" value="CGS_like"/>
    <property type="match status" value="1"/>
</dbReference>
<dbReference type="PANTHER" id="PTHR11808">
    <property type="entry name" value="TRANS-SULFURATION ENZYME FAMILY MEMBER"/>
    <property type="match status" value="1"/>
</dbReference>
<dbReference type="InterPro" id="IPR000277">
    <property type="entry name" value="Cys/Met-Metab_PyrdxlP-dep_enz"/>
</dbReference>
<evidence type="ECO:0000256" key="7">
    <source>
        <dbReference type="ARBA" id="ARBA00029853"/>
    </source>
</evidence>
<comment type="cofactor">
    <cofactor evidence="1 9">
        <name>pyridoxal 5'-phosphate</name>
        <dbReference type="ChEBI" id="CHEBI:597326"/>
    </cofactor>
</comment>
<dbReference type="InterPro" id="IPR015424">
    <property type="entry name" value="PyrdxlP-dep_Trfase"/>
</dbReference>
<dbReference type="GO" id="GO:0005737">
    <property type="term" value="C:cytoplasm"/>
    <property type="evidence" value="ECO:0007669"/>
    <property type="project" value="TreeGrafter"/>
</dbReference>
<evidence type="ECO:0000313" key="11">
    <source>
        <dbReference type="Proteomes" id="UP000009192"/>
    </source>
</evidence>
<dbReference type="FunFam" id="3.90.1150.10:FF:000008">
    <property type="entry name" value="Cystathionine gamma-synthase"/>
    <property type="match status" value="1"/>
</dbReference>
<evidence type="ECO:0000256" key="5">
    <source>
        <dbReference type="ARBA" id="ARBA00022898"/>
    </source>
</evidence>
<evidence type="ECO:0000256" key="8">
    <source>
        <dbReference type="PIRSR" id="PIRSR001434-2"/>
    </source>
</evidence>
<keyword evidence="6" id="KW-0198">Cysteine biosynthesis</keyword>
<dbReference type="HOGENOM" id="CLU_018986_2_2_1"/>
<dbReference type="AlphaFoldDB" id="B4KJJ5"/>
<reference evidence="10 11" key="1">
    <citation type="journal article" date="2007" name="Nature">
        <title>Evolution of genes and genomes on the Drosophila phylogeny.</title>
        <authorList>
            <consortium name="Drosophila 12 Genomes Consortium"/>
            <person name="Clark A.G."/>
            <person name="Eisen M.B."/>
            <person name="Smith D.R."/>
            <person name="Bergman C.M."/>
            <person name="Oliver B."/>
            <person name="Markow T.A."/>
            <person name="Kaufman T.C."/>
            <person name="Kellis M."/>
            <person name="Gelbart W."/>
            <person name="Iyer V.N."/>
            <person name="Pollard D.A."/>
            <person name="Sackton T.B."/>
            <person name="Larracuente A.M."/>
            <person name="Singh N.D."/>
            <person name="Abad J.P."/>
            <person name="Abt D.N."/>
            <person name="Adryan B."/>
            <person name="Aguade M."/>
            <person name="Akashi H."/>
            <person name="Anderson W.W."/>
            <person name="Aquadro C.F."/>
            <person name="Ardell D.H."/>
            <person name="Arguello R."/>
            <person name="Artieri C.G."/>
            <person name="Barbash D.A."/>
            <person name="Barker D."/>
            <person name="Barsanti P."/>
            <person name="Batterham P."/>
            <person name="Batzoglou S."/>
            <person name="Begun D."/>
            <person name="Bhutkar A."/>
            <person name="Blanco E."/>
            <person name="Bosak S.A."/>
            <person name="Bradley R.K."/>
            <person name="Brand A.D."/>
            <person name="Brent M.R."/>
            <person name="Brooks A.N."/>
            <person name="Brown R.H."/>
            <person name="Butlin R.K."/>
            <person name="Caggese C."/>
            <person name="Calvi B.R."/>
            <person name="Bernardo de Carvalho A."/>
            <person name="Caspi A."/>
            <person name="Castrezana S."/>
            <person name="Celniker S.E."/>
            <person name="Chang J.L."/>
            <person name="Chapple C."/>
            <person name="Chatterji S."/>
            <person name="Chinwalla A."/>
            <person name="Civetta A."/>
            <person name="Clifton S.W."/>
            <person name="Comeron J.M."/>
            <person name="Costello J.C."/>
            <person name="Coyne J.A."/>
            <person name="Daub J."/>
            <person name="David R.G."/>
            <person name="Delcher A.L."/>
            <person name="Delehaunty K."/>
            <person name="Do C.B."/>
            <person name="Ebling H."/>
            <person name="Edwards K."/>
            <person name="Eickbush T."/>
            <person name="Evans J.D."/>
            <person name="Filipski A."/>
            <person name="Findeiss S."/>
            <person name="Freyhult E."/>
            <person name="Fulton L."/>
            <person name="Fulton R."/>
            <person name="Garcia A.C."/>
            <person name="Gardiner A."/>
            <person name="Garfield D.A."/>
            <person name="Garvin B.E."/>
            <person name="Gibson G."/>
            <person name="Gilbert D."/>
            <person name="Gnerre S."/>
            <person name="Godfrey J."/>
            <person name="Good R."/>
            <person name="Gotea V."/>
            <person name="Gravely B."/>
            <person name="Greenberg A.J."/>
            <person name="Griffiths-Jones S."/>
            <person name="Gross S."/>
            <person name="Guigo R."/>
            <person name="Gustafson E.A."/>
            <person name="Haerty W."/>
            <person name="Hahn M.W."/>
            <person name="Halligan D.L."/>
            <person name="Halpern A.L."/>
            <person name="Halter G.M."/>
            <person name="Han M.V."/>
            <person name="Heger A."/>
            <person name="Hillier L."/>
            <person name="Hinrichs A.S."/>
            <person name="Holmes I."/>
            <person name="Hoskins R.A."/>
            <person name="Hubisz M.J."/>
            <person name="Hultmark D."/>
            <person name="Huntley M.A."/>
            <person name="Jaffe D.B."/>
            <person name="Jagadeeshan S."/>
            <person name="Jeck W.R."/>
            <person name="Johnson J."/>
            <person name="Jones C.D."/>
            <person name="Jordan W.C."/>
            <person name="Karpen G.H."/>
            <person name="Kataoka E."/>
            <person name="Keightley P.D."/>
            <person name="Kheradpour P."/>
            <person name="Kirkness E.F."/>
            <person name="Koerich L.B."/>
            <person name="Kristiansen K."/>
            <person name="Kudrna D."/>
            <person name="Kulathinal R.J."/>
            <person name="Kumar S."/>
            <person name="Kwok R."/>
            <person name="Lander E."/>
            <person name="Langley C.H."/>
            <person name="Lapoint R."/>
            <person name="Lazzaro B.P."/>
            <person name="Lee S.J."/>
            <person name="Levesque L."/>
            <person name="Li R."/>
            <person name="Lin C.F."/>
            <person name="Lin M.F."/>
            <person name="Lindblad-Toh K."/>
            <person name="Llopart A."/>
            <person name="Long M."/>
            <person name="Low L."/>
            <person name="Lozovsky E."/>
            <person name="Lu J."/>
            <person name="Luo M."/>
            <person name="Machado C.A."/>
            <person name="Makalowski W."/>
            <person name="Marzo M."/>
            <person name="Matsuda M."/>
            <person name="Matzkin L."/>
            <person name="McAllister B."/>
            <person name="McBride C.S."/>
            <person name="McKernan B."/>
            <person name="McKernan K."/>
            <person name="Mendez-Lago M."/>
            <person name="Minx P."/>
            <person name="Mollenhauer M.U."/>
            <person name="Montooth K."/>
            <person name="Mount S.M."/>
            <person name="Mu X."/>
            <person name="Myers E."/>
            <person name="Negre B."/>
            <person name="Newfeld S."/>
            <person name="Nielsen R."/>
            <person name="Noor M.A."/>
            <person name="O'Grady P."/>
            <person name="Pachter L."/>
            <person name="Papaceit M."/>
            <person name="Parisi M.J."/>
            <person name="Parisi M."/>
            <person name="Parts L."/>
            <person name="Pedersen J.S."/>
            <person name="Pesole G."/>
            <person name="Phillippy A.M."/>
            <person name="Ponting C.P."/>
            <person name="Pop M."/>
            <person name="Porcelli D."/>
            <person name="Powell J.R."/>
            <person name="Prohaska S."/>
            <person name="Pruitt K."/>
            <person name="Puig M."/>
            <person name="Quesneville H."/>
            <person name="Ram K.R."/>
            <person name="Rand D."/>
            <person name="Rasmussen M.D."/>
            <person name="Reed L.K."/>
            <person name="Reenan R."/>
            <person name="Reily A."/>
            <person name="Remington K.A."/>
            <person name="Rieger T.T."/>
            <person name="Ritchie M.G."/>
            <person name="Robin C."/>
            <person name="Rogers Y.H."/>
            <person name="Rohde C."/>
            <person name="Rozas J."/>
            <person name="Rubenfield M.J."/>
            <person name="Ruiz A."/>
            <person name="Russo S."/>
            <person name="Salzberg S.L."/>
            <person name="Sanchez-Gracia A."/>
            <person name="Saranga D.J."/>
            <person name="Sato H."/>
            <person name="Schaeffer S.W."/>
            <person name="Schatz M.C."/>
            <person name="Schlenke T."/>
            <person name="Schwartz R."/>
            <person name="Segarra C."/>
            <person name="Singh R.S."/>
            <person name="Sirot L."/>
            <person name="Sirota M."/>
            <person name="Sisneros N.B."/>
            <person name="Smith C.D."/>
            <person name="Smith T.F."/>
            <person name="Spieth J."/>
            <person name="Stage D.E."/>
            <person name="Stark A."/>
            <person name="Stephan W."/>
            <person name="Strausberg R.L."/>
            <person name="Strempel S."/>
            <person name="Sturgill D."/>
            <person name="Sutton G."/>
            <person name="Sutton G.G."/>
            <person name="Tao W."/>
            <person name="Teichmann S."/>
            <person name="Tobari Y.N."/>
            <person name="Tomimura Y."/>
            <person name="Tsolas J.M."/>
            <person name="Valente V.L."/>
            <person name="Venter E."/>
            <person name="Venter J.C."/>
            <person name="Vicario S."/>
            <person name="Vieira F.G."/>
            <person name="Vilella A.J."/>
            <person name="Villasante A."/>
            <person name="Walenz B."/>
            <person name="Wang J."/>
            <person name="Wasserman M."/>
            <person name="Watts T."/>
            <person name="Wilson D."/>
            <person name="Wilson R.K."/>
            <person name="Wing R.A."/>
            <person name="Wolfner M.F."/>
            <person name="Wong A."/>
            <person name="Wong G.K."/>
            <person name="Wu C.I."/>
            <person name="Wu G."/>
            <person name="Yamamoto D."/>
            <person name="Yang H.P."/>
            <person name="Yang S.P."/>
            <person name="Yorke J.A."/>
            <person name="Yoshida K."/>
            <person name="Zdobnov E."/>
            <person name="Zhang P."/>
            <person name="Zhang Y."/>
            <person name="Zimin A.V."/>
            <person name="Baldwin J."/>
            <person name="Abdouelleil A."/>
            <person name="Abdulkadir J."/>
            <person name="Abebe A."/>
            <person name="Abera B."/>
            <person name="Abreu J."/>
            <person name="Acer S.C."/>
            <person name="Aftuck L."/>
            <person name="Alexander A."/>
            <person name="An P."/>
            <person name="Anderson E."/>
            <person name="Anderson S."/>
            <person name="Arachi H."/>
            <person name="Azer M."/>
            <person name="Bachantsang P."/>
            <person name="Barry A."/>
            <person name="Bayul T."/>
            <person name="Berlin A."/>
            <person name="Bessette D."/>
            <person name="Bloom T."/>
            <person name="Blye J."/>
            <person name="Boguslavskiy L."/>
            <person name="Bonnet C."/>
            <person name="Boukhgalter B."/>
            <person name="Bourzgui I."/>
            <person name="Brown A."/>
            <person name="Cahill P."/>
            <person name="Channer S."/>
            <person name="Cheshatsang Y."/>
            <person name="Chuda L."/>
            <person name="Citroen M."/>
            <person name="Collymore A."/>
            <person name="Cooke P."/>
            <person name="Costello M."/>
            <person name="D'Aco K."/>
            <person name="Daza R."/>
            <person name="De Haan G."/>
            <person name="DeGray S."/>
            <person name="DeMaso C."/>
            <person name="Dhargay N."/>
            <person name="Dooley K."/>
            <person name="Dooley E."/>
            <person name="Doricent M."/>
            <person name="Dorje P."/>
            <person name="Dorjee K."/>
            <person name="Dupes A."/>
            <person name="Elong R."/>
            <person name="Falk J."/>
            <person name="Farina A."/>
            <person name="Faro S."/>
            <person name="Ferguson D."/>
            <person name="Fisher S."/>
            <person name="Foley C.D."/>
            <person name="Franke A."/>
            <person name="Friedrich D."/>
            <person name="Gadbois L."/>
            <person name="Gearin G."/>
            <person name="Gearin C.R."/>
            <person name="Giannoukos G."/>
            <person name="Goode T."/>
            <person name="Graham J."/>
            <person name="Grandbois E."/>
            <person name="Grewal S."/>
            <person name="Gyaltsen K."/>
            <person name="Hafez N."/>
            <person name="Hagos B."/>
            <person name="Hall J."/>
            <person name="Henson C."/>
            <person name="Hollinger A."/>
            <person name="Honan T."/>
            <person name="Huard M.D."/>
            <person name="Hughes L."/>
            <person name="Hurhula B."/>
            <person name="Husby M.E."/>
            <person name="Kamat A."/>
            <person name="Kanga B."/>
            <person name="Kashin S."/>
            <person name="Khazanovich D."/>
            <person name="Kisner P."/>
            <person name="Lance K."/>
            <person name="Lara M."/>
            <person name="Lee W."/>
            <person name="Lennon N."/>
            <person name="Letendre F."/>
            <person name="LeVine R."/>
            <person name="Lipovsky A."/>
            <person name="Liu X."/>
            <person name="Liu J."/>
            <person name="Liu S."/>
            <person name="Lokyitsang T."/>
            <person name="Lokyitsang Y."/>
            <person name="Lubonja R."/>
            <person name="Lui A."/>
            <person name="MacDonald P."/>
            <person name="Magnisalis V."/>
            <person name="Maru K."/>
            <person name="Matthews C."/>
            <person name="McCusker W."/>
            <person name="McDonough S."/>
            <person name="Mehta T."/>
            <person name="Meldrim J."/>
            <person name="Meneus L."/>
            <person name="Mihai O."/>
            <person name="Mihalev A."/>
            <person name="Mihova T."/>
            <person name="Mittelman R."/>
            <person name="Mlenga V."/>
            <person name="Montmayeur A."/>
            <person name="Mulrain L."/>
            <person name="Navidi A."/>
            <person name="Naylor J."/>
            <person name="Negash T."/>
            <person name="Nguyen T."/>
            <person name="Nguyen N."/>
            <person name="Nicol R."/>
            <person name="Norbu C."/>
            <person name="Norbu N."/>
            <person name="Novod N."/>
            <person name="O'Neill B."/>
            <person name="Osman S."/>
            <person name="Markiewicz E."/>
            <person name="Oyono O.L."/>
            <person name="Patti C."/>
            <person name="Phunkhang P."/>
            <person name="Pierre F."/>
            <person name="Priest M."/>
            <person name="Raghuraman S."/>
            <person name="Rege F."/>
            <person name="Reyes R."/>
            <person name="Rise C."/>
            <person name="Rogov P."/>
            <person name="Ross K."/>
            <person name="Ryan E."/>
            <person name="Settipalli S."/>
            <person name="Shea T."/>
            <person name="Sherpa N."/>
            <person name="Shi L."/>
            <person name="Shih D."/>
            <person name="Sparrow T."/>
            <person name="Spaulding J."/>
            <person name="Stalker J."/>
            <person name="Stange-Thomann N."/>
            <person name="Stavropoulos S."/>
            <person name="Stone C."/>
            <person name="Strader C."/>
            <person name="Tesfaye S."/>
            <person name="Thomson T."/>
            <person name="Thoulutsang Y."/>
            <person name="Thoulutsang D."/>
            <person name="Topham K."/>
            <person name="Topping I."/>
            <person name="Tsamla T."/>
            <person name="Vassiliev H."/>
            <person name="Vo A."/>
            <person name="Wangchuk T."/>
            <person name="Wangdi T."/>
            <person name="Weiand M."/>
            <person name="Wilkinson J."/>
            <person name="Wilson A."/>
            <person name="Yadav S."/>
            <person name="Young G."/>
            <person name="Yu Q."/>
            <person name="Zembek L."/>
            <person name="Zhong D."/>
            <person name="Zimmer A."/>
            <person name="Zwirko Z."/>
            <person name="Jaffe D.B."/>
            <person name="Alvarez P."/>
            <person name="Brockman W."/>
            <person name="Butler J."/>
            <person name="Chin C."/>
            <person name="Gnerre S."/>
            <person name="Grabherr M."/>
            <person name="Kleber M."/>
            <person name="Mauceli E."/>
            <person name="MacCallum I."/>
        </authorList>
    </citation>
    <scope>NUCLEOTIDE SEQUENCE [LARGE SCALE GENOMIC DNA]</scope>
    <source>
        <strain evidence="11">Tucson 15081-1352.22</strain>
    </source>
</reference>
<gene>
    <name evidence="10" type="primary">Dmoj\GI18710</name>
    <name evidence="10" type="ORF">Dmoj_GI18710</name>
</gene>
<dbReference type="FunFam" id="3.40.640.10:FF:000181">
    <property type="entry name" value="cystathionine gamma-lyase"/>
    <property type="match status" value="1"/>
</dbReference>
<dbReference type="GO" id="GO:0019343">
    <property type="term" value="P:cysteine biosynthetic process via cystathionine"/>
    <property type="evidence" value="ECO:0007669"/>
    <property type="project" value="TreeGrafter"/>
</dbReference>
<dbReference type="EC" id="4.4.1.1" evidence="4"/>
<dbReference type="Gene3D" id="3.90.1150.10">
    <property type="entry name" value="Aspartate Aminotransferase, domain 1"/>
    <property type="match status" value="1"/>
</dbReference>
<dbReference type="InParanoid" id="B4KJJ5"/>
<evidence type="ECO:0000256" key="6">
    <source>
        <dbReference type="ARBA" id="ARBA00023192"/>
    </source>
</evidence>
<dbReference type="PANTHER" id="PTHR11808:SF15">
    <property type="entry name" value="CYSTATHIONINE GAMMA-LYASE"/>
    <property type="match status" value="1"/>
</dbReference>
<sequence length="418" mass="45820">MCFEAVTNKCLSRAEKLLIMSFKVQPKGFATKSIHAGQDPEQWKSACVIPPISLSTTFKQDAPGEHRGYEYSRSGNPTRNVLENCLAALDNAKYGLTFSSGLGATTAVITMLNSGDHIVIGDDVYGGTNRLIRQVASRLGISASFVDATNLNILKAALKPETKLVWIESPTNPLIKVADIEAIAKICHQVGDIIVAVDNTFLTSYFQRPLDLGADLVCYSLTKYMNGHTDVVMGGITMNCDDLYTRLKFLQNAVGIVPSPFDCYQVNRSLKTLSLRMQKHQQNALEIAKFLESHNFVEKVLHPALESHPHHSIALKQTYGYSGVFSFYIKGSLKHSTAFLKALKVFTLAESLGGYESLAELPSIMTHASVPFEDRKALGITDALIRLSVGLEDSDDLINDLRCALDIAAQVETLDKSN</sequence>
<feature type="modified residue" description="N6-(pyridoxal phosphate)lysine" evidence="8">
    <location>
        <position position="223"/>
    </location>
</feature>
<evidence type="ECO:0000256" key="3">
    <source>
        <dbReference type="ARBA" id="ARBA00009077"/>
    </source>
</evidence>
<dbReference type="eggNOG" id="KOG0053">
    <property type="taxonomic scope" value="Eukaryota"/>
</dbReference>
<dbReference type="EMBL" id="CH933807">
    <property type="protein sequence ID" value="EDW13575.2"/>
    <property type="molecule type" value="Genomic_DNA"/>
</dbReference>
<keyword evidence="5 8" id="KW-0663">Pyridoxal phosphate</keyword>
<proteinExistence type="inferred from homology"/>
<protein>
    <recommendedName>
        <fullName evidence="4">cystathionine gamma-lyase</fullName>
        <ecNumber evidence="4">4.4.1.1</ecNumber>
    </recommendedName>
    <alternativeName>
        <fullName evidence="7">Gamma-cystathionase</fullName>
    </alternativeName>
</protein>
<dbReference type="InterPro" id="IPR015421">
    <property type="entry name" value="PyrdxlP-dep_Trfase_major"/>
</dbReference>
<comment type="pathway">
    <text evidence="2">Amino-acid biosynthesis; L-cysteine biosynthesis; L-cysteine from L-homocysteine and L-serine: step 2/2.</text>
</comment>
<dbReference type="InterPro" id="IPR015422">
    <property type="entry name" value="PyrdxlP-dep_Trfase_small"/>
</dbReference>
<dbReference type="PIRSF" id="PIRSF001434">
    <property type="entry name" value="CGS"/>
    <property type="match status" value="1"/>
</dbReference>
<dbReference type="Pfam" id="PF01053">
    <property type="entry name" value="Cys_Met_Meta_PP"/>
    <property type="match status" value="1"/>
</dbReference>
<comment type="similarity">
    <text evidence="3 9">Belongs to the trans-sulfuration enzymes family.</text>
</comment>
<dbReference type="Proteomes" id="UP000009192">
    <property type="component" value="Unassembled WGS sequence"/>
</dbReference>
<dbReference type="KEGG" id="dmo:Dmoj_GI18710"/>
<dbReference type="OrthoDB" id="3512640at2759"/>
<dbReference type="SMR" id="B4KJJ5"/>
<evidence type="ECO:0000256" key="2">
    <source>
        <dbReference type="ARBA" id="ARBA00005038"/>
    </source>
</evidence>
<dbReference type="SUPFAM" id="SSF53383">
    <property type="entry name" value="PLP-dependent transferases"/>
    <property type="match status" value="1"/>
</dbReference>
<dbReference type="FunCoup" id="B4KJJ5">
    <property type="interactions" value="702"/>
</dbReference>
<dbReference type="GO" id="GO:0019346">
    <property type="term" value="P:transsulfuration"/>
    <property type="evidence" value="ECO:0007669"/>
    <property type="project" value="InterPro"/>
</dbReference>
<evidence type="ECO:0000256" key="1">
    <source>
        <dbReference type="ARBA" id="ARBA00001933"/>
    </source>
</evidence>
<evidence type="ECO:0000256" key="9">
    <source>
        <dbReference type="RuleBase" id="RU362118"/>
    </source>
</evidence>
<dbReference type="GO" id="GO:0004123">
    <property type="term" value="F:cystathionine gamma-lyase activity"/>
    <property type="evidence" value="ECO:0007669"/>
    <property type="project" value="TreeGrafter"/>
</dbReference>
<dbReference type="GO" id="GO:0030170">
    <property type="term" value="F:pyridoxal phosphate binding"/>
    <property type="evidence" value="ECO:0007669"/>
    <property type="project" value="InterPro"/>
</dbReference>
<name>B4KJJ5_DROMO</name>
<keyword evidence="11" id="KW-1185">Reference proteome</keyword>
<organism evidence="10 11">
    <name type="scientific">Drosophila mojavensis</name>
    <name type="common">Fruit fly</name>
    <dbReference type="NCBI Taxonomy" id="7230"/>
    <lineage>
        <taxon>Eukaryota</taxon>
        <taxon>Metazoa</taxon>
        <taxon>Ecdysozoa</taxon>
        <taxon>Arthropoda</taxon>
        <taxon>Hexapoda</taxon>
        <taxon>Insecta</taxon>
        <taxon>Pterygota</taxon>
        <taxon>Neoptera</taxon>
        <taxon>Endopterygota</taxon>
        <taxon>Diptera</taxon>
        <taxon>Brachycera</taxon>
        <taxon>Muscomorpha</taxon>
        <taxon>Ephydroidea</taxon>
        <taxon>Drosophilidae</taxon>
        <taxon>Drosophila</taxon>
    </lineage>
</organism>
<keyword evidence="6" id="KW-0028">Amino-acid biosynthesis</keyword>
<dbReference type="Gene3D" id="3.40.640.10">
    <property type="entry name" value="Type I PLP-dependent aspartate aminotransferase-like (Major domain)"/>
    <property type="match status" value="1"/>
</dbReference>